<protein>
    <submittedName>
        <fullName evidence="3">GGDEF domain-containing protein</fullName>
    </submittedName>
</protein>
<feature type="compositionally biased region" description="Basic and acidic residues" evidence="1">
    <location>
        <begin position="210"/>
        <end position="229"/>
    </location>
</feature>
<feature type="transmembrane region" description="Helical" evidence="2">
    <location>
        <begin position="77"/>
        <end position="95"/>
    </location>
</feature>
<keyword evidence="2" id="KW-0812">Transmembrane</keyword>
<keyword evidence="4" id="KW-1185">Reference proteome</keyword>
<reference evidence="4" key="1">
    <citation type="submission" date="2021-11" db="EMBL/GenBank/DDBJ databases">
        <title>Cultivation dependent microbiological survey of springs from the worlds oldest radium mine currently devoted to the extraction of radon-saturated water.</title>
        <authorList>
            <person name="Kapinusova G."/>
            <person name="Smrhova T."/>
            <person name="Strejcek M."/>
            <person name="Suman J."/>
            <person name="Jani K."/>
            <person name="Pajer P."/>
            <person name="Uhlik O."/>
        </authorList>
    </citation>
    <scope>NUCLEOTIDE SEQUENCE [LARGE SCALE GENOMIC DNA]</scope>
    <source>
        <strain evidence="4">J379</strain>
    </source>
</reference>
<feature type="region of interest" description="Disordered" evidence="1">
    <location>
        <begin position="199"/>
        <end position="279"/>
    </location>
</feature>
<feature type="compositionally biased region" description="Basic and acidic residues" evidence="1">
    <location>
        <begin position="270"/>
        <end position="279"/>
    </location>
</feature>
<dbReference type="Gene3D" id="3.30.70.270">
    <property type="match status" value="1"/>
</dbReference>
<evidence type="ECO:0000256" key="1">
    <source>
        <dbReference type="SAM" id="MobiDB-lite"/>
    </source>
</evidence>
<organism evidence="3 4">
    <name type="scientific">Svornostia abyssi</name>
    <dbReference type="NCBI Taxonomy" id="2898438"/>
    <lineage>
        <taxon>Bacteria</taxon>
        <taxon>Bacillati</taxon>
        <taxon>Actinomycetota</taxon>
        <taxon>Thermoleophilia</taxon>
        <taxon>Solirubrobacterales</taxon>
        <taxon>Baekduiaceae</taxon>
        <taxon>Svornostia</taxon>
    </lineage>
</organism>
<feature type="transmembrane region" description="Helical" evidence="2">
    <location>
        <begin position="155"/>
        <end position="173"/>
    </location>
</feature>
<dbReference type="Proteomes" id="UP001058860">
    <property type="component" value="Chromosome"/>
</dbReference>
<dbReference type="InterPro" id="IPR043128">
    <property type="entry name" value="Rev_trsase/Diguanyl_cyclase"/>
</dbReference>
<feature type="transmembrane region" description="Helical" evidence="2">
    <location>
        <begin position="101"/>
        <end position="118"/>
    </location>
</feature>
<evidence type="ECO:0000256" key="2">
    <source>
        <dbReference type="SAM" id="Phobius"/>
    </source>
</evidence>
<dbReference type="EMBL" id="CP088295">
    <property type="protein sequence ID" value="UUY05773.1"/>
    <property type="molecule type" value="Genomic_DNA"/>
</dbReference>
<evidence type="ECO:0000313" key="4">
    <source>
        <dbReference type="Proteomes" id="UP001058860"/>
    </source>
</evidence>
<keyword evidence="2" id="KW-1133">Transmembrane helix</keyword>
<proteinExistence type="predicted"/>
<keyword evidence="2" id="KW-0472">Membrane</keyword>
<accession>A0ABY5PM75</accession>
<sequence>MSAALQSTEAQRLRQVEFERRIFPILLVVAGVMWAGLGLLALSHPLDDVLITAAVGTVYFGFLFYSQRRAVRSTSPLVWLALQELGVILLLGSAITWSGGVHSAALPITVIVALIIGVRFPTRWVIAQIPVYAILILACIWVGDADELTAGPVEGLAWLSAFVMAAIVTNMLAHAERNARRDAVHDALTGLLNRQALTERLEQAHPPPEPARRDAQRDRRGPRRAEGRQRQLRPRGRRRGAARRRVGPRVQHPRGRPALPPRRRRVPRAPARDPDERGR</sequence>
<feature type="transmembrane region" description="Helical" evidence="2">
    <location>
        <begin position="49"/>
        <end position="65"/>
    </location>
</feature>
<feature type="transmembrane region" description="Helical" evidence="2">
    <location>
        <begin position="125"/>
        <end position="143"/>
    </location>
</feature>
<feature type="compositionally biased region" description="Basic residues" evidence="1">
    <location>
        <begin position="230"/>
        <end position="267"/>
    </location>
</feature>
<gene>
    <name evidence="3" type="ORF">LRS13_09705</name>
</gene>
<evidence type="ECO:0000313" key="3">
    <source>
        <dbReference type="EMBL" id="UUY05773.1"/>
    </source>
</evidence>
<feature type="transmembrane region" description="Helical" evidence="2">
    <location>
        <begin position="22"/>
        <end position="43"/>
    </location>
</feature>
<name>A0ABY5PM75_9ACTN</name>